<evidence type="ECO:0000259" key="3">
    <source>
        <dbReference type="SMART" id="SM00507"/>
    </source>
</evidence>
<dbReference type="EMBL" id="JACKTI010000047">
    <property type="protein sequence ID" value="MCV7025460.1"/>
    <property type="molecule type" value="Genomic_DNA"/>
</dbReference>
<feature type="compositionally biased region" description="Basic and acidic residues" evidence="2">
    <location>
        <begin position="405"/>
        <end position="415"/>
    </location>
</feature>
<dbReference type="GO" id="GO:0004519">
    <property type="term" value="F:endonuclease activity"/>
    <property type="evidence" value="ECO:0007669"/>
    <property type="project" value="InterPro"/>
</dbReference>
<gene>
    <name evidence="4" type="ORF">H7I77_19240</name>
</gene>
<dbReference type="AlphaFoldDB" id="A0AAW5SPG2"/>
<dbReference type="GO" id="GO:0008270">
    <property type="term" value="F:zinc ion binding"/>
    <property type="evidence" value="ECO:0007669"/>
    <property type="project" value="InterPro"/>
</dbReference>
<dbReference type="Gene3D" id="1.10.30.50">
    <property type="match status" value="1"/>
</dbReference>
<proteinExistence type="inferred from homology"/>
<dbReference type="Pfam" id="PF02720">
    <property type="entry name" value="DUF222"/>
    <property type="match status" value="1"/>
</dbReference>
<reference evidence="4" key="1">
    <citation type="submission" date="2020-07" db="EMBL/GenBank/DDBJ databases">
        <authorList>
            <person name="Pettersson B.M.F."/>
            <person name="Behra P.R.K."/>
            <person name="Ramesh M."/>
            <person name="Das S."/>
            <person name="Dasgupta S."/>
            <person name="Kirsebom L.A."/>
        </authorList>
    </citation>
    <scope>NUCLEOTIDE SEQUENCE</scope>
    <source>
        <strain evidence="4">DSM 44203</strain>
    </source>
</reference>
<sequence length="426" mass="47057">MSIASADAQVDVGPHERLVGLLEQLAELSGQRNAIDGRIVEIIAEIDRDGLWSTAEGVRSVKALVAWKLGMADATAKNVAAVAQRFDEFPRCTTQMRQGRLSLDQVGVIAQYAGAGSDEHYADMASVATVNQLRFAIKLEPRPQPDHRDPPRGISKTVGEQATTYRITLPHLEAAALEAALQSHRDALIGEHTADHGPDTGADTHERRQLGDLRCRPPFPTLADAFMRIVHTAWDTEVARRPHDQHTTAIVHLDLDKPAAWPHLGPVLSEAERRMLLCDTTCQVWLERHGQLIGSGRSTRVISRRLRRALEHRDRTCQVPGCWATRGLHAHHIVHWEDGGPTELHNLILVCPYHHRMHHRGQIIITGPADQLRVTGSDGQPLDPGSLAHPPTGSPPTVPPCPGPRGERAEWKWYDPYEPPPPPSDN</sequence>
<dbReference type="Pfam" id="PF01844">
    <property type="entry name" value="HNH"/>
    <property type="match status" value="1"/>
</dbReference>
<evidence type="ECO:0000256" key="1">
    <source>
        <dbReference type="ARBA" id="ARBA00023450"/>
    </source>
</evidence>
<dbReference type="InterPro" id="IPR002711">
    <property type="entry name" value="HNH"/>
</dbReference>
<feature type="region of interest" description="Disordered" evidence="2">
    <location>
        <begin position="375"/>
        <end position="426"/>
    </location>
</feature>
<organism evidence="4 5">
    <name type="scientific">Mycolicibacterium novocastrense</name>
    <name type="common">Mycobacterium novocastrense</name>
    <dbReference type="NCBI Taxonomy" id="59813"/>
    <lineage>
        <taxon>Bacteria</taxon>
        <taxon>Bacillati</taxon>
        <taxon>Actinomycetota</taxon>
        <taxon>Actinomycetes</taxon>
        <taxon>Mycobacteriales</taxon>
        <taxon>Mycobacteriaceae</taxon>
        <taxon>Mycolicibacterium</taxon>
    </lineage>
</organism>
<accession>A0AAW5SPG2</accession>
<feature type="compositionally biased region" description="Pro residues" evidence="2">
    <location>
        <begin position="417"/>
        <end position="426"/>
    </location>
</feature>
<evidence type="ECO:0000313" key="4">
    <source>
        <dbReference type="EMBL" id="MCV7025460.1"/>
    </source>
</evidence>
<comment type="similarity">
    <text evidence="1">Belongs to the Rv1128c/1148c/1588c/1702c/1945/3466 family.</text>
</comment>
<feature type="region of interest" description="Disordered" evidence="2">
    <location>
        <begin position="191"/>
        <end position="213"/>
    </location>
</feature>
<evidence type="ECO:0000256" key="2">
    <source>
        <dbReference type="SAM" id="MobiDB-lite"/>
    </source>
</evidence>
<protein>
    <submittedName>
        <fullName evidence="4">DUF222 domain-containing protein</fullName>
    </submittedName>
</protein>
<dbReference type="RefSeq" id="WP_263987677.1">
    <property type="nucleotide sequence ID" value="NZ_JACKTI010000047.1"/>
</dbReference>
<evidence type="ECO:0000313" key="5">
    <source>
        <dbReference type="Proteomes" id="UP001207528"/>
    </source>
</evidence>
<dbReference type="GO" id="GO:0003676">
    <property type="term" value="F:nucleic acid binding"/>
    <property type="evidence" value="ECO:0007669"/>
    <property type="project" value="InterPro"/>
</dbReference>
<comment type="caution">
    <text evidence="4">The sequence shown here is derived from an EMBL/GenBank/DDBJ whole genome shotgun (WGS) entry which is preliminary data.</text>
</comment>
<dbReference type="SMART" id="SM00507">
    <property type="entry name" value="HNHc"/>
    <property type="match status" value="1"/>
</dbReference>
<name>A0AAW5SPG2_MYCNV</name>
<dbReference type="Proteomes" id="UP001207528">
    <property type="component" value="Unassembled WGS sequence"/>
</dbReference>
<reference evidence="4" key="2">
    <citation type="journal article" date="2022" name="BMC Genomics">
        <title>Comparative genome analysis of mycobacteria focusing on tRNA and non-coding RNA.</title>
        <authorList>
            <person name="Behra P.R.K."/>
            <person name="Pettersson B.M.F."/>
            <person name="Ramesh M."/>
            <person name="Das S."/>
            <person name="Dasgupta S."/>
            <person name="Kirsebom L.A."/>
        </authorList>
    </citation>
    <scope>NUCLEOTIDE SEQUENCE</scope>
    <source>
        <strain evidence="4">DSM 44203</strain>
    </source>
</reference>
<dbReference type="CDD" id="cd00085">
    <property type="entry name" value="HNHc"/>
    <property type="match status" value="1"/>
</dbReference>
<feature type="domain" description="HNH nuclease" evidence="3">
    <location>
        <begin position="305"/>
        <end position="356"/>
    </location>
</feature>
<dbReference type="InterPro" id="IPR003615">
    <property type="entry name" value="HNH_nuc"/>
</dbReference>
<feature type="compositionally biased region" description="Pro residues" evidence="2">
    <location>
        <begin position="392"/>
        <end position="403"/>
    </location>
</feature>
<dbReference type="InterPro" id="IPR003870">
    <property type="entry name" value="DUF222"/>
</dbReference>